<evidence type="ECO:0000256" key="3">
    <source>
        <dbReference type="ARBA" id="ARBA00022692"/>
    </source>
</evidence>
<dbReference type="GO" id="GO:0048039">
    <property type="term" value="F:ubiquinone binding"/>
    <property type="evidence" value="ECO:0007669"/>
    <property type="project" value="TreeGrafter"/>
</dbReference>
<feature type="transmembrane region" description="Helical" evidence="7">
    <location>
        <begin position="221"/>
        <end position="243"/>
    </location>
</feature>
<dbReference type="Pfam" id="PF00361">
    <property type="entry name" value="Proton_antipo_M"/>
    <property type="match status" value="1"/>
</dbReference>
<evidence type="ECO:0000256" key="2">
    <source>
        <dbReference type="ARBA" id="ARBA00009025"/>
    </source>
</evidence>
<dbReference type="PANTHER" id="PTHR43507">
    <property type="entry name" value="NADH-UBIQUINONE OXIDOREDUCTASE CHAIN 4"/>
    <property type="match status" value="1"/>
</dbReference>
<feature type="domain" description="NADH:quinone oxidoreductase/Mrp antiporter transmembrane" evidence="8">
    <location>
        <begin position="137"/>
        <end position="429"/>
    </location>
</feature>
<dbReference type="GO" id="GO:0003954">
    <property type="term" value="F:NADH dehydrogenase activity"/>
    <property type="evidence" value="ECO:0007669"/>
    <property type="project" value="TreeGrafter"/>
</dbReference>
<evidence type="ECO:0000256" key="4">
    <source>
        <dbReference type="ARBA" id="ARBA00022989"/>
    </source>
</evidence>
<feature type="transmembrane region" description="Helical" evidence="7">
    <location>
        <begin position="281"/>
        <end position="301"/>
    </location>
</feature>
<feature type="transmembrane region" description="Helical" evidence="7">
    <location>
        <begin position="313"/>
        <end position="335"/>
    </location>
</feature>
<comment type="similarity">
    <text evidence="2">Belongs to the complex I subunit 4 family.</text>
</comment>
<evidence type="ECO:0000256" key="1">
    <source>
        <dbReference type="ARBA" id="ARBA00004127"/>
    </source>
</evidence>
<feature type="transmembrane region" description="Helical" evidence="7">
    <location>
        <begin position="42"/>
        <end position="61"/>
    </location>
</feature>
<dbReference type="InterPro" id="IPR010227">
    <property type="entry name" value="NADH_Q_OxRdtase_chainM/4"/>
</dbReference>
<keyword evidence="4 7" id="KW-1133">Transmembrane helix</keyword>
<evidence type="ECO:0000256" key="5">
    <source>
        <dbReference type="ARBA" id="ARBA00023136"/>
    </source>
</evidence>
<dbReference type="InterPro" id="IPR001750">
    <property type="entry name" value="ND/Mrp_TM"/>
</dbReference>
<evidence type="ECO:0000313" key="10">
    <source>
        <dbReference type="Proteomes" id="UP000178735"/>
    </source>
</evidence>
<feature type="transmembrane region" description="Helical" evidence="7">
    <location>
        <begin position="141"/>
        <end position="161"/>
    </location>
</feature>
<evidence type="ECO:0000313" key="9">
    <source>
        <dbReference type="EMBL" id="OGM02727.1"/>
    </source>
</evidence>
<dbReference type="STRING" id="1817813.A2008_06405"/>
<feature type="transmembrane region" description="Helical" evidence="7">
    <location>
        <begin position="173"/>
        <end position="191"/>
    </location>
</feature>
<dbReference type="InterPro" id="IPR003918">
    <property type="entry name" value="NADH_UbQ_OxRdtase"/>
</dbReference>
<feature type="transmembrane region" description="Helical" evidence="7">
    <location>
        <begin position="374"/>
        <end position="397"/>
    </location>
</feature>
<comment type="subcellular location">
    <subcellularLocation>
        <location evidence="1">Endomembrane system</location>
        <topology evidence="1">Multi-pass membrane protein</topology>
    </subcellularLocation>
    <subcellularLocation>
        <location evidence="6">Membrane</location>
        <topology evidence="6">Multi-pass membrane protein</topology>
    </subcellularLocation>
</comment>
<sequence length="525" mass="56894">MIELINILYANLIVVLLASAFFSFAFTAAFGRRAGGAKIKKAALSFALAIFIASLGLYAGFDPALHSMQFAKSFSWIPSLNINFSVGVDGLSLFMVLLATLLTPVVILSVNENTPDIGYYLSLYFLLEFTMIGTFCAMDIILFYLFWELMLVPMYLIIGAWGGKNRIGAALRFFLFTAFGSVFMLWAILWITSYFQNINGAACFDIRQLGSIEYNFRSQCVLFWMFSLAFMVKVPLFPFHTWLPHAHVEAPTGGSVMLAAVLLKMGTYGFLRFSIPMFPDAAAYFASAMTLLGAFGVLYGSLMSYAQTDLKKLIAYSSIAHLGAVTAGIFSLSAAGISGSIIQMVNHGISTGALFLLTGMIYERRHTKELGEFGGLAAVMPAYSTAFAIVAFSSIGLPGLNGFIGEFLILAGVFSKSWLSGALTASGVVIGAVYMLSAYEKIFLGSVAKKENSELADMTGAEKAGLAPLIILIFAIGIYPAFISSRIDATVKNIAAAPRHDIRQIRASRVNLNEDPVNAICQKKN</sequence>
<keyword evidence="3 6" id="KW-0812">Transmembrane</keyword>
<dbReference type="GO" id="GO:0016020">
    <property type="term" value="C:membrane"/>
    <property type="evidence" value="ECO:0007669"/>
    <property type="project" value="UniProtKB-SubCell"/>
</dbReference>
<proteinExistence type="inferred from homology"/>
<comment type="caution">
    <text evidence="9">The sequence shown here is derived from an EMBL/GenBank/DDBJ whole genome shotgun (WGS) entry which is preliminary data.</text>
</comment>
<evidence type="ECO:0000256" key="7">
    <source>
        <dbReference type="SAM" id="Phobius"/>
    </source>
</evidence>
<keyword evidence="5 7" id="KW-0472">Membrane</keyword>
<name>A0A1F7WJJ4_9BACT</name>
<dbReference type="GO" id="GO:0008137">
    <property type="term" value="F:NADH dehydrogenase (ubiquinone) activity"/>
    <property type="evidence" value="ECO:0007669"/>
    <property type="project" value="InterPro"/>
</dbReference>
<feature type="transmembrane region" description="Helical" evidence="7">
    <location>
        <begin position="117"/>
        <end position="135"/>
    </location>
</feature>
<dbReference type="GO" id="GO:0042773">
    <property type="term" value="P:ATP synthesis coupled electron transport"/>
    <property type="evidence" value="ECO:0007669"/>
    <property type="project" value="InterPro"/>
</dbReference>
<gene>
    <name evidence="9" type="ORF">A2008_06405</name>
</gene>
<dbReference type="PRINTS" id="PR01437">
    <property type="entry name" value="NUOXDRDTASE4"/>
</dbReference>
<dbReference type="NCBIfam" id="TIGR01972">
    <property type="entry name" value="NDH_I_M"/>
    <property type="match status" value="1"/>
</dbReference>
<reference evidence="9 10" key="1">
    <citation type="journal article" date="2016" name="Nat. Commun.">
        <title>Thousands of microbial genomes shed light on interconnected biogeochemical processes in an aquifer system.</title>
        <authorList>
            <person name="Anantharaman K."/>
            <person name="Brown C.T."/>
            <person name="Hug L.A."/>
            <person name="Sharon I."/>
            <person name="Castelle C.J."/>
            <person name="Probst A.J."/>
            <person name="Thomas B.C."/>
            <person name="Singh A."/>
            <person name="Wilkins M.J."/>
            <person name="Karaoz U."/>
            <person name="Brodie E.L."/>
            <person name="Williams K.H."/>
            <person name="Hubbard S.S."/>
            <person name="Banfield J.F."/>
        </authorList>
    </citation>
    <scope>NUCLEOTIDE SEQUENCE [LARGE SCALE GENOMIC DNA]</scope>
</reference>
<dbReference type="EMBL" id="MGFH01000202">
    <property type="protein sequence ID" value="OGM02727.1"/>
    <property type="molecule type" value="Genomic_DNA"/>
</dbReference>
<protein>
    <recommendedName>
        <fullName evidence="8">NADH:quinone oxidoreductase/Mrp antiporter transmembrane domain-containing protein</fullName>
    </recommendedName>
</protein>
<feature type="transmembrane region" description="Helical" evidence="7">
    <location>
        <begin position="460"/>
        <end position="482"/>
    </location>
</feature>
<dbReference type="AlphaFoldDB" id="A0A1F7WJJ4"/>
<feature type="transmembrane region" description="Helical" evidence="7">
    <location>
        <begin position="90"/>
        <end position="110"/>
    </location>
</feature>
<dbReference type="GO" id="GO:0015990">
    <property type="term" value="P:electron transport coupled proton transport"/>
    <property type="evidence" value="ECO:0007669"/>
    <property type="project" value="TreeGrafter"/>
</dbReference>
<feature type="transmembrane region" description="Helical" evidence="7">
    <location>
        <begin position="417"/>
        <end position="439"/>
    </location>
</feature>
<evidence type="ECO:0000259" key="8">
    <source>
        <dbReference type="Pfam" id="PF00361"/>
    </source>
</evidence>
<evidence type="ECO:0000256" key="6">
    <source>
        <dbReference type="RuleBase" id="RU000320"/>
    </source>
</evidence>
<feature type="transmembrane region" description="Helical" evidence="7">
    <location>
        <begin position="6"/>
        <end position="30"/>
    </location>
</feature>
<dbReference type="Proteomes" id="UP000178735">
    <property type="component" value="Unassembled WGS sequence"/>
</dbReference>
<dbReference type="GO" id="GO:0012505">
    <property type="term" value="C:endomembrane system"/>
    <property type="evidence" value="ECO:0007669"/>
    <property type="project" value="UniProtKB-SubCell"/>
</dbReference>
<feature type="transmembrane region" description="Helical" evidence="7">
    <location>
        <begin position="341"/>
        <end position="362"/>
    </location>
</feature>
<organism evidence="9 10">
    <name type="scientific">Candidatus Wallbacteria bacterium GWC2_49_35</name>
    <dbReference type="NCBI Taxonomy" id="1817813"/>
    <lineage>
        <taxon>Bacteria</taxon>
        <taxon>Candidatus Walliibacteriota</taxon>
    </lineage>
</organism>
<accession>A0A1F7WJJ4</accession>
<feature type="transmembrane region" description="Helical" evidence="7">
    <location>
        <begin position="255"/>
        <end position="275"/>
    </location>
</feature>
<dbReference type="PANTHER" id="PTHR43507:SF1">
    <property type="entry name" value="NADH-UBIQUINONE OXIDOREDUCTASE CHAIN 4"/>
    <property type="match status" value="1"/>
</dbReference>